<keyword evidence="1" id="KW-1133">Transmembrane helix</keyword>
<gene>
    <name evidence="2" type="ORF">CONCODRAFT_6719</name>
</gene>
<organism evidence="2 3">
    <name type="scientific">Conidiobolus coronatus (strain ATCC 28846 / CBS 209.66 / NRRL 28638)</name>
    <name type="common">Delacroixia coronata</name>
    <dbReference type="NCBI Taxonomy" id="796925"/>
    <lineage>
        <taxon>Eukaryota</taxon>
        <taxon>Fungi</taxon>
        <taxon>Fungi incertae sedis</taxon>
        <taxon>Zoopagomycota</taxon>
        <taxon>Entomophthoromycotina</taxon>
        <taxon>Entomophthoromycetes</taxon>
        <taxon>Entomophthorales</taxon>
        <taxon>Ancylistaceae</taxon>
        <taxon>Conidiobolus</taxon>
    </lineage>
</organism>
<evidence type="ECO:0000313" key="2">
    <source>
        <dbReference type="EMBL" id="KXN70717.1"/>
    </source>
</evidence>
<accession>A0A137P6S7</accession>
<keyword evidence="3" id="KW-1185">Reference proteome</keyword>
<evidence type="ECO:0000256" key="1">
    <source>
        <dbReference type="SAM" id="Phobius"/>
    </source>
</evidence>
<name>A0A137P6S7_CONC2</name>
<evidence type="ECO:0000313" key="3">
    <source>
        <dbReference type="Proteomes" id="UP000070444"/>
    </source>
</evidence>
<proteinExistence type="predicted"/>
<dbReference type="AlphaFoldDB" id="A0A137P6S7"/>
<feature type="transmembrane region" description="Helical" evidence="1">
    <location>
        <begin position="24"/>
        <end position="49"/>
    </location>
</feature>
<keyword evidence="1" id="KW-0472">Membrane</keyword>
<dbReference type="EMBL" id="KQ964495">
    <property type="protein sequence ID" value="KXN70717.1"/>
    <property type="molecule type" value="Genomic_DNA"/>
</dbReference>
<dbReference type="Proteomes" id="UP000070444">
    <property type="component" value="Unassembled WGS sequence"/>
</dbReference>
<protein>
    <submittedName>
        <fullName evidence="2">Uncharacterized protein</fullName>
    </submittedName>
</protein>
<reference evidence="2 3" key="1">
    <citation type="journal article" date="2015" name="Genome Biol. Evol.">
        <title>Phylogenomic analyses indicate that early fungi evolved digesting cell walls of algal ancestors of land plants.</title>
        <authorList>
            <person name="Chang Y."/>
            <person name="Wang S."/>
            <person name="Sekimoto S."/>
            <person name="Aerts A.L."/>
            <person name="Choi C."/>
            <person name="Clum A."/>
            <person name="LaButti K.M."/>
            <person name="Lindquist E.A."/>
            <person name="Yee Ngan C."/>
            <person name="Ohm R.A."/>
            <person name="Salamov A.A."/>
            <person name="Grigoriev I.V."/>
            <person name="Spatafora J.W."/>
            <person name="Berbee M.L."/>
        </authorList>
    </citation>
    <scope>NUCLEOTIDE SEQUENCE [LARGE SCALE GENOMIC DNA]</scope>
    <source>
        <strain evidence="2 3">NRRL 28638</strain>
    </source>
</reference>
<keyword evidence="1" id="KW-0812">Transmembrane</keyword>
<sequence length="71" mass="8073">MYEEQNKYEGAGFASLLTKGYKNIAATVFLILWHTIEYLNIASTIIVIISHLEFPTIVKEVAQQEKSLTLK</sequence>